<dbReference type="KEGG" id="dax:FDQ92_12400"/>
<dbReference type="InterPro" id="IPR000873">
    <property type="entry name" value="AMP-dep_synth/lig_dom"/>
</dbReference>
<comment type="similarity">
    <text evidence="7 11">Belongs to the phenylacetyl-CoA ligase family.</text>
</comment>
<evidence type="ECO:0000256" key="11">
    <source>
        <dbReference type="PIRNR" id="PIRNR006444"/>
    </source>
</evidence>
<dbReference type="PIRSF" id="PIRSF006444">
    <property type="entry name" value="PaaK"/>
    <property type="match status" value="1"/>
</dbReference>
<dbReference type="Pfam" id="PF14535">
    <property type="entry name" value="AMP-binding_C_2"/>
    <property type="match status" value="1"/>
</dbReference>
<evidence type="ECO:0000259" key="13">
    <source>
        <dbReference type="Pfam" id="PF14535"/>
    </source>
</evidence>
<dbReference type="InterPro" id="IPR051414">
    <property type="entry name" value="Adenylate-forming_Reductase"/>
</dbReference>
<evidence type="ECO:0000256" key="1">
    <source>
        <dbReference type="ARBA" id="ARBA00011245"/>
    </source>
</evidence>
<keyword evidence="5 11" id="KW-0547">Nucleotide-binding</keyword>
<reference evidence="14 15" key="1">
    <citation type="submission" date="2019-05" db="EMBL/GenBank/DDBJ databases">
        <title>The Complete Genome Sequence of the n-alkane-degrading Desulfoglaeba alkanexedens ALDC reveals multiple alkylsuccinate synthase gene clusters.</title>
        <authorList>
            <person name="Callaghan A.V."/>
            <person name="Davidova I.A."/>
            <person name="Duncan K.E."/>
            <person name="Morris B."/>
            <person name="McInerney M.J."/>
        </authorList>
    </citation>
    <scope>NUCLEOTIDE SEQUENCE [LARGE SCALE GENOMIC DNA]</scope>
    <source>
        <strain evidence="14 15">ALDC</strain>
    </source>
</reference>
<dbReference type="Gene3D" id="3.40.50.12780">
    <property type="entry name" value="N-terminal domain of ligase-like"/>
    <property type="match status" value="1"/>
</dbReference>
<dbReference type="OrthoDB" id="580775at2"/>
<dbReference type="SUPFAM" id="SSF56801">
    <property type="entry name" value="Acetyl-CoA synthetase-like"/>
    <property type="match status" value="1"/>
</dbReference>
<dbReference type="InterPro" id="IPR045851">
    <property type="entry name" value="AMP-bd_C_sf"/>
</dbReference>
<gene>
    <name evidence="14" type="ORF">FDQ92_12400</name>
</gene>
<dbReference type="InterPro" id="IPR042099">
    <property type="entry name" value="ANL_N_sf"/>
</dbReference>
<dbReference type="InterPro" id="IPR011880">
    <property type="entry name" value="PA_CoA_ligase"/>
</dbReference>
<evidence type="ECO:0000259" key="12">
    <source>
        <dbReference type="Pfam" id="PF00501"/>
    </source>
</evidence>
<comment type="pathway">
    <text evidence="6 11">Aromatic compound metabolism; phenylacetate degradation.</text>
</comment>
<dbReference type="GO" id="GO:0047475">
    <property type="term" value="F:phenylacetate-CoA ligase activity"/>
    <property type="evidence" value="ECO:0007669"/>
    <property type="project" value="UniProtKB-EC"/>
</dbReference>
<evidence type="ECO:0000256" key="5">
    <source>
        <dbReference type="ARBA" id="ARBA00022741"/>
    </source>
</evidence>
<dbReference type="GO" id="GO:0010124">
    <property type="term" value="P:phenylacetate catabolic process"/>
    <property type="evidence" value="ECO:0007669"/>
    <property type="project" value="UniProtKB-UniRule"/>
</dbReference>
<dbReference type="EMBL" id="CP040098">
    <property type="protein sequence ID" value="QCQ23562.1"/>
    <property type="molecule type" value="Genomic_DNA"/>
</dbReference>
<dbReference type="GO" id="GO:0000166">
    <property type="term" value="F:nucleotide binding"/>
    <property type="evidence" value="ECO:0007669"/>
    <property type="project" value="UniProtKB-KW"/>
</dbReference>
<dbReference type="AlphaFoldDB" id="A0A4P8LA77"/>
<dbReference type="UniPathway" id="UPA00930"/>
<comment type="subunit">
    <text evidence="1">Monomer.</text>
</comment>
<protein>
    <recommendedName>
        <fullName evidence="9 11">Phenylacetate-coenzyme A ligase</fullName>
        <ecNumber evidence="8 11">6.2.1.30</ecNumber>
    </recommendedName>
    <alternativeName>
        <fullName evidence="10 11">Phenylacetyl-CoA ligase</fullName>
    </alternativeName>
</protein>
<dbReference type="PANTHER" id="PTHR43439">
    <property type="entry name" value="PHENYLACETATE-COENZYME A LIGASE"/>
    <property type="match status" value="1"/>
</dbReference>
<feature type="domain" description="AMP-dependent synthetase/ligase" evidence="12">
    <location>
        <begin position="79"/>
        <end position="282"/>
    </location>
</feature>
<feature type="domain" description="AMP-dependent ligase C-terminal" evidence="13">
    <location>
        <begin position="332"/>
        <end position="428"/>
    </location>
</feature>
<comment type="catalytic activity">
    <reaction evidence="11">
        <text>2-phenylacetate + ATP + CoA = phenylacetyl-CoA + AMP + diphosphate</text>
        <dbReference type="Rhea" id="RHEA:20956"/>
        <dbReference type="ChEBI" id="CHEBI:18401"/>
        <dbReference type="ChEBI" id="CHEBI:30616"/>
        <dbReference type="ChEBI" id="CHEBI:33019"/>
        <dbReference type="ChEBI" id="CHEBI:57287"/>
        <dbReference type="ChEBI" id="CHEBI:57390"/>
        <dbReference type="ChEBI" id="CHEBI:456215"/>
        <dbReference type="EC" id="6.2.1.30"/>
    </reaction>
</comment>
<organism evidence="14 15">
    <name type="scientific">Desulfoglaeba alkanexedens ALDC</name>
    <dbReference type="NCBI Taxonomy" id="980445"/>
    <lineage>
        <taxon>Bacteria</taxon>
        <taxon>Pseudomonadati</taxon>
        <taxon>Thermodesulfobacteriota</taxon>
        <taxon>Syntrophobacteria</taxon>
        <taxon>Syntrophobacterales</taxon>
        <taxon>Syntrophobacteraceae</taxon>
        <taxon>Desulfoglaeba</taxon>
    </lineage>
</organism>
<evidence type="ECO:0000313" key="15">
    <source>
        <dbReference type="Proteomes" id="UP000298602"/>
    </source>
</evidence>
<dbReference type="EC" id="6.2.1.30" evidence="8 11"/>
<evidence type="ECO:0000256" key="3">
    <source>
        <dbReference type="ARBA" id="ARBA00022553"/>
    </source>
</evidence>
<keyword evidence="4 11" id="KW-0436">Ligase</keyword>
<accession>A0A4P8LA77</accession>
<evidence type="ECO:0000256" key="10">
    <source>
        <dbReference type="ARBA" id="ARBA00075111"/>
    </source>
</evidence>
<evidence type="ECO:0000256" key="2">
    <source>
        <dbReference type="ARBA" id="ARBA00022450"/>
    </source>
</evidence>
<dbReference type="InterPro" id="IPR028154">
    <property type="entry name" value="AMP-dep_Lig_C"/>
</dbReference>
<dbReference type="Gene3D" id="3.30.300.30">
    <property type="match status" value="1"/>
</dbReference>
<dbReference type="Pfam" id="PF00501">
    <property type="entry name" value="AMP-binding"/>
    <property type="match status" value="1"/>
</dbReference>
<dbReference type="CDD" id="cd05913">
    <property type="entry name" value="PaaK"/>
    <property type="match status" value="1"/>
</dbReference>
<evidence type="ECO:0000313" key="14">
    <source>
        <dbReference type="EMBL" id="QCQ23562.1"/>
    </source>
</evidence>
<evidence type="ECO:0000256" key="6">
    <source>
        <dbReference type="ARBA" id="ARBA00060591"/>
    </source>
</evidence>
<keyword evidence="3" id="KW-0597">Phosphoprotein</keyword>
<evidence type="ECO:0000256" key="9">
    <source>
        <dbReference type="ARBA" id="ARBA00068695"/>
    </source>
</evidence>
<proteinExistence type="inferred from homology"/>
<dbReference type="Proteomes" id="UP000298602">
    <property type="component" value="Chromosome"/>
</dbReference>
<dbReference type="PANTHER" id="PTHR43439:SF2">
    <property type="entry name" value="ENZYME, PUTATIVE (JCVI)-RELATED"/>
    <property type="match status" value="1"/>
</dbReference>
<evidence type="ECO:0000256" key="4">
    <source>
        <dbReference type="ARBA" id="ARBA00022598"/>
    </source>
</evidence>
<evidence type="ECO:0000256" key="7">
    <source>
        <dbReference type="ARBA" id="ARBA00061566"/>
    </source>
</evidence>
<name>A0A4P8LA77_9BACT</name>
<reference evidence="14 15" key="2">
    <citation type="submission" date="2019-05" db="EMBL/GenBank/DDBJ databases">
        <authorList>
            <person name="Suflita J.M."/>
            <person name="Marks C.R."/>
        </authorList>
    </citation>
    <scope>NUCLEOTIDE SEQUENCE [LARGE SCALE GENOMIC DNA]</scope>
    <source>
        <strain evidence="14 15">ALDC</strain>
    </source>
</reference>
<evidence type="ECO:0000256" key="8">
    <source>
        <dbReference type="ARBA" id="ARBA00066629"/>
    </source>
</evidence>
<keyword evidence="15" id="KW-1185">Reference proteome</keyword>
<comment type="function">
    <text evidence="11">Catalyzes the activation of phenylacetic acid (PA) to phenylacetyl-CoA (PA-CoA).</text>
</comment>
<sequence length="433" mass="49206">MDPGVELLGRSDLEALQLERLRRTVRRAARSPFYGARARQYGIDGERIKSLEDIRKLPFTTKQDLRDAYPYGFLCVERQHLVRLHISSGTTGQATAVFYTQRDIDRWADLMARCLYMTGARPGDTFQNLSGYGLFTGGLGFHYGAERLGLLTIPAGAGNSKRQIQLMRDFATTVIHIIPSFALRLMDVMTEMGVDPRRDLQLKIACMGAEPYSEEVRCRVEAFFGVEVYNSYGLSEMNGPGVAFECPARNGLHIWEDAYLVEIVDPATLEPVPDGMLGELVLTTLDREGMPLLRYRTKDLTRILPGDCPCGRVHRRLDRIQGRSDDMFIIKGVNIFPVQVEQVLMSIPEVGSNYRIVLDRENNIDTMTVQVEVTDRIFVEDMRHLQRIQNKITRELKSELLVTPRVELVEPQSLPRNDGKAVRLVDHRNPYNT</sequence>
<dbReference type="FunFam" id="3.40.50.12780:FF:000016">
    <property type="entry name" value="Phenylacetate-coenzyme A ligase"/>
    <property type="match status" value="1"/>
</dbReference>
<keyword evidence="2" id="KW-0596">Phosphopantetheine</keyword>